<dbReference type="GO" id="GO:0005737">
    <property type="term" value="C:cytoplasm"/>
    <property type="evidence" value="ECO:0007669"/>
    <property type="project" value="TreeGrafter"/>
</dbReference>
<evidence type="ECO:0000256" key="5">
    <source>
        <dbReference type="ARBA" id="ARBA00050018"/>
    </source>
</evidence>
<dbReference type="InterPro" id="IPR036188">
    <property type="entry name" value="FAD/NAD-bd_sf"/>
</dbReference>
<evidence type="ECO:0000256" key="1">
    <source>
        <dbReference type="ARBA" id="ARBA00004948"/>
    </source>
</evidence>
<gene>
    <name evidence="7" type="ORF">BRLA_c006640</name>
</gene>
<dbReference type="HOGENOM" id="CLU_007884_4_5_9"/>
<dbReference type="UniPathway" id="UPA00060"/>
<dbReference type="KEGG" id="blr:BRLA_c006640"/>
<feature type="domain" description="FAD dependent oxidoreductase" evidence="6">
    <location>
        <begin position="6"/>
        <end position="350"/>
    </location>
</feature>
<evidence type="ECO:0000256" key="2">
    <source>
        <dbReference type="ARBA" id="ARBA00022977"/>
    </source>
</evidence>
<organism evidence="7 8">
    <name type="scientific">Brevibacillus laterosporus LMG 15441</name>
    <dbReference type="NCBI Taxonomy" id="1042163"/>
    <lineage>
        <taxon>Bacteria</taxon>
        <taxon>Bacillati</taxon>
        <taxon>Bacillota</taxon>
        <taxon>Bacilli</taxon>
        <taxon>Bacillales</taxon>
        <taxon>Paenibacillaceae</taxon>
        <taxon>Brevibacillus</taxon>
    </lineage>
</organism>
<comment type="catalytic activity">
    <reaction evidence="4">
        <text>glycine + O2 + H2O = glyoxylate + H2O2 + NH4(+)</text>
        <dbReference type="Rhea" id="RHEA:11532"/>
        <dbReference type="ChEBI" id="CHEBI:15377"/>
        <dbReference type="ChEBI" id="CHEBI:15379"/>
        <dbReference type="ChEBI" id="CHEBI:16240"/>
        <dbReference type="ChEBI" id="CHEBI:28938"/>
        <dbReference type="ChEBI" id="CHEBI:36655"/>
        <dbReference type="ChEBI" id="CHEBI:57305"/>
        <dbReference type="EC" id="1.4.3.19"/>
    </reaction>
</comment>
<dbReference type="InterPro" id="IPR006076">
    <property type="entry name" value="FAD-dep_OxRdtase"/>
</dbReference>
<dbReference type="eggNOG" id="COG0665">
    <property type="taxonomic scope" value="Bacteria"/>
</dbReference>
<dbReference type="Pfam" id="PF01266">
    <property type="entry name" value="DAO"/>
    <property type="match status" value="1"/>
</dbReference>
<evidence type="ECO:0000259" key="6">
    <source>
        <dbReference type="Pfam" id="PF01266"/>
    </source>
</evidence>
<evidence type="ECO:0000313" key="8">
    <source>
        <dbReference type="Proteomes" id="UP000005850"/>
    </source>
</evidence>
<dbReference type="Proteomes" id="UP000005850">
    <property type="component" value="Chromosome"/>
</dbReference>
<dbReference type="GO" id="GO:0009228">
    <property type="term" value="P:thiamine biosynthetic process"/>
    <property type="evidence" value="ECO:0007669"/>
    <property type="project" value="UniProtKB-KW"/>
</dbReference>
<dbReference type="Gene3D" id="3.50.50.60">
    <property type="entry name" value="FAD/NAD(P)-binding domain"/>
    <property type="match status" value="1"/>
</dbReference>
<keyword evidence="2" id="KW-0784">Thiamine biosynthesis</keyword>
<comment type="pathway">
    <text evidence="1">Cofactor biosynthesis; thiamine diphosphate biosynthesis.</text>
</comment>
<evidence type="ECO:0000256" key="3">
    <source>
        <dbReference type="ARBA" id="ARBA00023002"/>
    </source>
</evidence>
<dbReference type="STRING" id="1042163.BRLA_c006640"/>
<dbReference type="PANTHER" id="PTHR13847:SF289">
    <property type="entry name" value="GLYCINE OXIDASE"/>
    <property type="match status" value="1"/>
</dbReference>
<dbReference type="Gene3D" id="3.30.9.10">
    <property type="entry name" value="D-Amino Acid Oxidase, subunit A, domain 2"/>
    <property type="match status" value="1"/>
</dbReference>
<name>A0A075QXA3_BRELA</name>
<dbReference type="GO" id="GO:0043799">
    <property type="term" value="F:glycine oxidase activity"/>
    <property type="evidence" value="ECO:0007669"/>
    <property type="project" value="UniProtKB-EC"/>
</dbReference>
<proteinExistence type="predicted"/>
<evidence type="ECO:0000256" key="4">
    <source>
        <dbReference type="ARBA" id="ARBA00049872"/>
    </source>
</evidence>
<dbReference type="InterPro" id="IPR012727">
    <property type="entry name" value="Gly_oxidase_ThiO"/>
</dbReference>
<dbReference type="SUPFAM" id="SSF54373">
    <property type="entry name" value="FAD-linked reductases, C-terminal domain"/>
    <property type="match status" value="1"/>
</dbReference>
<accession>A0A075QXA3</accession>
<dbReference type="AlphaFoldDB" id="A0A075QXA3"/>
<dbReference type="GO" id="GO:0009229">
    <property type="term" value="P:thiamine diphosphate biosynthetic process"/>
    <property type="evidence" value="ECO:0007669"/>
    <property type="project" value="UniProtKB-UniPathway"/>
</dbReference>
<dbReference type="SUPFAM" id="SSF51905">
    <property type="entry name" value="FAD/NAD(P)-binding domain"/>
    <property type="match status" value="1"/>
</dbReference>
<keyword evidence="8" id="KW-1185">Reference proteome</keyword>
<dbReference type="NCBIfam" id="TIGR02352">
    <property type="entry name" value="thiamin_ThiO"/>
    <property type="match status" value="1"/>
</dbReference>
<dbReference type="EMBL" id="CP007806">
    <property type="protein sequence ID" value="AIG25022.1"/>
    <property type="molecule type" value="Genomic_DNA"/>
</dbReference>
<sequence length="376" mass="40722">MKSCSDIIVIGGGIIGLAIATELAPVGMTVTLIEKGVFGGEASVAAAGMLAPLKEFTKPGPLLDMGICSLDLYKNWVLELKEATGIDCQLSTAGILTVAMTDMEEEWLQERYQWQKSEGYDIRLLSGKEVQKQEPHLSKMVRQAIYSPHEADINNRLLVEALVIQAKNRHVRLFQNTAVIKLKHTGRKMTGVVTEKGELEANHVIVAAGAWTADILRQVGVNVPVYPVRGQIAAVDSNHLPLSHVVFGKNGYLVPKQDRRIIVGATEDLAGFDRSSTVYGVSKVLTGAMSIVPAISEAPFLQAWAGLRPATADGHPILGPVPNWSGLTLACGHYRNGILLAPITAKLIAEYVSSDETEHMNPFLPNRFSLVSSEEK</sequence>
<protein>
    <recommendedName>
        <fullName evidence="5">glycine oxidase</fullName>
        <ecNumber evidence="5">1.4.3.19</ecNumber>
    </recommendedName>
</protein>
<dbReference type="EC" id="1.4.3.19" evidence="5"/>
<reference evidence="7 8" key="1">
    <citation type="journal article" date="2011" name="J. Bacteriol.">
        <title>Genome sequence of Brevibacillus laterosporus LMG 15441, a pathogen of invertebrates.</title>
        <authorList>
            <person name="Djukic M."/>
            <person name="Poehlein A."/>
            <person name="Thurmer A."/>
            <person name="Daniel R."/>
        </authorList>
    </citation>
    <scope>NUCLEOTIDE SEQUENCE [LARGE SCALE GENOMIC DNA]</scope>
    <source>
        <strain evidence="7 8">LMG 15441</strain>
    </source>
</reference>
<dbReference type="GO" id="GO:0050660">
    <property type="term" value="F:flavin adenine dinucleotide binding"/>
    <property type="evidence" value="ECO:0007669"/>
    <property type="project" value="InterPro"/>
</dbReference>
<dbReference type="RefSeq" id="WP_003335493.1">
    <property type="nucleotide sequence ID" value="NZ_CP007806.1"/>
</dbReference>
<evidence type="ECO:0000313" key="7">
    <source>
        <dbReference type="EMBL" id="AIG25022.1"/>
    </source>
</evidence>
<dbReference type="PANTHER" id="PTHR13847">
    <property type="entry name" value="SARCOSINE DEHYDROGENASE-RELATED"/>
    <property type="match status" value="1"/>
</dbReference>
<keyword evidence="3 7" id="KW-0560">Oxidoreductase</keyword>